<sequence length="336" mass="35409">MRAARLYGEGDLRVEEVPDPSPKAGEALVRIHASGVCPSDIRSYTGVKATKAPWTPGHEIAGVIEALGPDSPEPWAVGDRVAVDWRGVCGVCRQCQRGAANFCENVISYPIAGFADFTAMPLRQLRRLPDAVSFEAASFCEPLACVLNAHRAIPVELGADVLVVGAGPIGLLHTQVAASRGARVIVLDRLAGRLDAARTCGARDVVVAGDDDGGAAEIRELTDGYGPDAVIVTVGIPSVIQTALTMAAKDATVNLFAGTHPKGTIAVNPDIPHYDQVQINGSHDFIPHDFSTALRLLRFGVVDIAPLVSHRFDLTDITKAFETTAAQTGLKSLIVA</sequence>
<feature type="domain" description="Alcohol dehydrogenase-like N-terminal" evidence="7">
    <location>
        <begin position="24"/>
        <end position="130"/>
    </location>
</feature>
<dbReference type="InterPro" id="IPR013149">
    <property type="entry name" value="ADH-like_C"/>
</dbReference>
<comment type="cofactor">
    <cofactor evidence="1 5">
        <name>Zn(2+)</name>
        <dbReference type="ChEBI" id="CHEBI:29105"/>
    </cofactor>
</comment>
<protein>
    <submittedName>
        <fullName evidence="8">Alcohol dehydrogenase</fullName>
    </submittedName>
</protein>
<keyword evidence="4" id="KW-0560">Oxidoreductase</keyword>
<evidence type="ECO:0000259" key="6">
    <source>
        <dbReference type="Pfam" id="PF00107"/>
    </source>
</evidence>
<dbReference type="PROSITE" id="PS00059">
    <property type="entry name" value="ADH_ZINC"/>
    <property type="match status" value="1"/>
</dbReference>
<reference evidence="8 9" key="2">
    <citation type="submission" date="2020-03" db="EMBL/GenBank/DDBJ databases">
        <authorList>
            <person name="Ichikawa N."/>
            <person name="Kimura A."/>
            <person name="Kitahashi Y."/>
            <person name="Uohara A."/>
        </authorList>
    </citation>
    <scope>NUCLEOTIDE SEQUENCE [LARGE SCALE GENOMIC DNA]</scope>
    <source>
        <strain evidence="8 9">NBRC 107702</strain>
    </source>
</reference>
<proteinExistence type="inferred from homology"/>
<dbReference type="Pfam" id="PF00107">
    <property type="entry name" value="ADH_zinc_N"/>
    <property type="match status" value="1"/>
</dbReference>
<evidence type="ECO:0000256" key="5">
    <source>
        <dbReference type="RuleBase" id="RU361277"/>
    </source>
</evidence>
<dbReference type="EMBL" id="AP022870">
    <property type="protein sequence ID" value="BCB76502.1"/>
    <property type="molecule type" value="Genomic_DNA"/>
</dbReference>
<dbReference type="SUPFAM" id="SSF50129">
    <property type="entry name" value="GroES-like"/>
    <property type="match status" value="1"/>
</dbReference>
<dbReference type="Pfam" id="PF08240">
    <property type="entry name" value="ADH_N"/>
    <property type="match status" value="1"/>
</dbReference>
<evidence type="ECO:0000313" key="8">
    <source>
        <dbReference type="EMBL" id="BCB76502.1"/>
    </source>
</evidence>
<dbReference type="InterPro" id="IPR036291">
    <property type="entry name" value="NAD(P)-bd_dom_sf"/>
</dbReference>
<organism evidence="8 9">
    <name type="scientific">Phytohabitans flavus</name>
    <dbReference type="NCBI Taxonomy" id="1076124"/>
    <lineage>
        <taxon>Bacteria</taxon>
        <taxon>Bacillati</taxon>
        <taxon>Actinomycetota</taxon>
        <taxon>Actinomycetes</taxon>
        <taxon>Micromonosporales</taxon>
        <taxon>Micromonosporaceae</taxon>
    </lineage>
</organism>
<dbReference type="GO" id="GO:0016491">
    <property type="term" value="F:oxidoreductase activity"/>
    <property type="evidence" value="ECO:0007669"/>
    <property type="project" value="UniProtKB-KW"/>
</dbReference>
<dbReference type="Gene3D" id="3.40.50.720">
    <property type="entry name" value="NAD(P)-binding Rossmann-like Domain"/>
    <property type="match status" value="1"/>
</dbReference>
<reference evidence="8 9" key="1">
    <citation type="submission" date="2020-03" db="EMBL/GenBank/DDBJ databases">
        <title>Whole genome shotgun sequence of Phytohabitans flavus NBRC 107702.</title>
        <authorList>
            <person name="Komaki H."/>
            <person name="Tamura T."/>
        </authorList>
    </citation>
    <scope>NUCLEOTIDE SEQUENCE [LARGE SCALE GENOMIC DNA]</scope>
    <source>
        <strain evidence="8 9">NBRC 107702</strain>
    </source>
</reference>
<evidence type="ECO:0000256" key="1">
    <source>
        <dbReference type="ARBA" id="ARBA00001947"/>
    </source>
</evidence>
<accession>A0A6F8XRN0</accession>
<dbReference type="InterPro" id="IPR050129">
    <property type="entry name" value="Zn_alcohol_dh"/>
</dbReference>
<evidence type="ECO:0000313" key="9">
    <source>
        <dbReference type="Proteomes" id="UP000502508"/>
    </source>
</evidence>
<evidence type="ECO:0000256" key="3">
    <source>
        <dbReference type="ARBA" id="ARBA00022833"/>
    </source>
</evidence>
<dbReference type="PANTHER" id="PTHR43401:SF2">
    <property type="entry name" value="L-THREONINE 3-DEHYDROGENASE"/>
    <property type="match status" value="1"/>
</dbReference>
<comment type="similarity">
    <text evidence="5">Belongs to the zinc-containing alcohol dehydrogenase family.</text>
</comment>
<dbReference type="InterPro" id="IPR002328">
    <property type="entry name" value="ADH_Zn_CS"/>
</dbReference>
<gene>
    <name evidence="8" type="ORF">Pflav_029120</name>
</gene>
<evidence type="ECO:0000256" key="2">
    <source>
        <dbReference type="ARBA" id="ARBA00022723"/>
    </source>
</evidence>
<evidence type="ECO:0000256" key="4">
    <source>
        <dbReference type="ARBA" id="ARBA00023002"/>
    </source>
</evidence>
<keyword evidence="9" id="KW-1185">Reference proteome</keyword>
<dbReference type="AlphaFoldDB" id="A0A6F8XRN0"/>
<keyword evidence="3 5" id="KW-0862">Zinc</keyword>
<evidence type="ECO:0000259" key="7">
    <source>
        <dbReference type="Pfam" id="PF08240"/>
    </source>
</evidence>
<name>A0A6F8XRN0_9ACTN</name>
<dbReference type="InterPro" id="IPR011032">
    <property type="entry name" value="GroES-like_sf"/>
</dbReference>
<dbReference type="KEGG" id="pfla:Pflav_029120"/>
<dbReference type="Proteomes" id="UP000502508">
    <property type="component" value="Chromosome"/>
</dbReference>
<dbReference type="Gene3D" id="3.90.180.10">
    <property type="entry name" value="Medium-chain alcohol dehydrogenases, catalytic domain"/>
    <property type="match status" value="1"/>
</dbReference>
<dbReference type="RefSeq" id="WP_173036532.1">
    <property type="nucleotide sequence ID" value="NZ_AP022870.1"/>
</dbReference>
<feature type="domain" description="Alcohol dehydrogenase-like C-terminal" evidence="6">
    <location>
        <begin position="168"/>
        <end position="297"/>
    </location>
</feature>
<dbReference type="GO" id="GO:0008270">
    <property type="term" value="F:zinc ion binding"/>
    <property type="evidence" value="ECO:0007669"/>
    <property type="project" value="InterPro"/>
</dbReference>
<dbReference type="SUPFAM" id="SSF51735">
    <property type="entry name" value="NAD(P)-binding Rossmann-fold domains"/>
    <property type="match status" value="1"/>
</dbReference>
<dbReference type="InterPro" id="IPR013154">
    <property type="entry name" value="ADH-like_N"/>
</dbReference>
<keyword evidence="2 5" id="KW-0479">Metal-binding</keyword>
<dbReference type="PANTHER" id="PTHR43401">
    <property type="entry name" value="L-THREONINE 3-DEHYDROGENASE"/>
    <property type="match status" value="1"/>
</dbReference>